<keyword evidence="1" id="KW-0732">Signal</keyword>
<feature type="chain" id="PRO_5008581678" description="Kazal-like domain-containing protein" evidence="1">
    <location>
        <begin position="30"/>
        <end position="101"/>
    </location>
</feature>
<proteinExistence type="predicted"/>
<reference evidence="2" key="1">
    <citation type="submission" date="2015-12" db="EMBL/GenBank/DDBJ databases">
        <title>De novo transcriptome assembly of four potential Pierce s Disease insect vectors from Arizona vineyards.</title>
        <authorList>
            <person name="Tassone E.E."/>
        </authorList>
    </citation>
    <scope>NUCLEOTIDE SEQUENCE</scope>
</reference>
<evidence type="ECO:0008006" key="3">
    <source>
        <dbReference type="Google" id="ProtNLM"/>
    </source>
</evidence>
<organism evidence="2">
    <name type="scientific">Clastoptera arizonana</name>
    <name type="common">Arizona spittle bug</name>
    <dbReference type="NCBI Taxonomy" id="38151"/>
    <lineage>
        <taxon>Eukaryota</taxon>
        <taxon>Metazoa</taxon>
        <taxon>Ecdysozoa</taxon>
        <taxon>Arthropoda</taxon>
        <taxon>Hexapoda</taxon>
        <taxon>Insecta</taxon>
        <taxon>Pterygota</taxon>
        <taxon>Neoptera</taxon>
        <taxon>Paraneoptera</taxon>
        <taxon>Hemiptera</taxon>
        <taxon>Auchenorrhyncha</taxon>
        <taxon>Cercopoidea</taxon>
        <taxon>Clastopteridae</taxon>
        <taxon>Clastoptera</taxon>
    </lineage>
</organism>
<name>A0A1B6E180_9HEMI</name>
<sequence length="101" mass="11887">VEFPRLTMKTWFGLSLILLSVYITMSGEAGDDYDYYVKILDDPPQEQNCPNVCTREIKEECAIDDNGYTRIFQNRCLYRKAKYCDKEHIDRTDRTECGLDE</sequence>
<dbReference type="Gene3D" id="3.30.60.30">
    <property type="match status" value="1"/>
</dbReference>
<evidence type="ECO:0000313" key="2">
    <source>
        <dbReference type="EMBL" id="JAS31678.1"/>
    </source>
</evidence>
<feature type="non-terminal residue" evidence="2">
    <location>
        <position position="1"/>
    </location>
</feature>
<gene>
    <name evidence="2" type="ORF">g.3471</name>
</gene>
<dbReference type="EMBL" id="GEDC01005620">
    <property type="protein sequence ID" value="JAS31678.1"/>
    <property type="molecule type" value="Transcribed_RNA"/>
</dbReference>
<accession>A0A1B6E180</accession>
<protein>
    <recommendedName>
        <fullName evidence="3">Kazal-like domain-containing protein</fullName>
    </recommendedName>
</protein>
<feature type="signal peptide" evidence="1">
    <location>
        <begin position="1"/>
        <end position="29"/>
    </location>
</feature>
<evidence type="ECO:0000256" key="1">
    <source>
        <dbReference type="SAM" id="SignalP"/>
    </source>
</evidence>
<dbReference type="AlphaFoldDB" id="A0A1B6E180"/>